<accession>A0ABX9TW17</accession>
<gene>
    <name evidence="1" type="ORF">D9K81_09800</name>
</gene>
<dbReference type="Proteomes" id="UP000280271">
    <property type="component" value="Unassembled WGS sequence"/>
</dbReference>
<keyword evidence="2" id="KW-1185">Reference proteome</keyword>
<organism evidence="1 2">
    <name type="scientific">Acinetobacter chengduensis</name>
    <dbReference type="NCBI Taxonomy" id="2420890"/>
    <lineage>
        <taxon>Bacteria</taxon>
        <taxon>Pseudomonadati</taxon>
        <taxon>Pseudomonadota</taxon>
        <taxon>Gammaproteobacteria</taxon>
        <taxon>Moraxellales</taxon>
        <taxon>Moraxellaceae</taxon>
        <taxon>Acinetobacter</taxon>
    </lineage>
</organism>
<protein>
    <submittedName>
        <fullName evidence="1">Glycosyltransferase family 1 protein</fullName>
    </submittedName>
</protein>
<name>A0ABX9TW17_9GAMM</name>
<proteinExistence type="predicted"/>
<sequence length="390" mass="45475">MKLIKSFFKIVMNWYFNRTVRNYYRTSFKKNVLISYITLPFYKNYVSHTNSFEALTAAKIFNELGYNVDILFYKNKITNLKKYDVIYGFGDVFEQVVKKNLNPTLIYYGTGMHVCHQNIKTLERMYDVYQKKDVWLPKSMRYVHESWSYQTTIAHAIIALGNEVCTKSYREHTNISEIYSLRAPYFHTIKNNLIYERKECSKNKFLWFGSSGLIHKGLDLCLEYFKLNKTIELHICGNISSEPDFVKVYYEELYRTKNIFTHDFVDINSEKFKDILLTCSFIIFPSCSEGGSPSVATCVGNGGLIPMVTKETSFSTGYEIIIDNYSLKGIEDAIHRVTSLNFEEIKALQKYNQQFVLENNSQDKYLKDMRNIINNIIGSATDECANVSNL</sequence>
<evidence type="ECO:0000313" key="1">
    <source>
        <dbReference type="EMBL" id="RLL21520.1"/>
    </source>
</evidence>
<dbReference type="SUPFAM" id="SSF53756">
    <property type="entry name" value="UDP-Glycosyltransferase/glycogen phosphorylase"/>
    <property type="match status" value="1"/>
</dbReference>
<reference evidence="1 2" key="1">
    <citation type="submission" date="2018-09" db="EMBL/GenBank/DDBJ databases">
        <title>The draft genome of Acinetobacter sp. strains.</title>
        <authorList>
            <person name="Qin J."/>
            <person name="Feng Y."/>
            <person name="Zong Z."/>
        </authorList>
    </citation>
    <scope>NUCLEOTIDE SEQUENCE [LARGE SCALE GENOMIC DNA]</scope>
    <source>
        <strain evidence="1 2">WCHAc060005</strain>
    </source>
</reference>
<comment type="caution">
    <text evidence="1">The sequence shown here is derived from an EMBL/GenBank/DDBJ whole genome shotgun (WGS) entry which is preliminary data.</text>
</comment>
<dbReference type="Gene3D" id="3.40.50.2000">
    <property type="entry name" value="Glycogen Phosphorylase B"/>
    <property type="match status" value="1"/>
</dbReference>
<evidence type="ECO:0000313" key="2">
    <source>
        <dbReference type="Proteomes" id="UP000280271"/>
    </source>
</evidence>
<dbReference type="RefSeq" id="WP_120373641.1">
    <property type="nucleotide sequence ID" value="NZ_RCHC01000009.1"/>
</dbReference>
<dbReference type="EMBL" id="RCHC01000009">
    <property type="protein sequence ID" value="RLL21520.1"/>
    <property type="molecule type" value="Genomic_DNA"/>
</dbReference>